<comment type="caution">
    <text evidence="1">The sequence shown here is derived from an EMBL/GenBank/DDBJ whole genome shotgun (WGS) entry which is preliminary data.</text>
</comment>
<name>A0A645IPX5_9ZZZZ</name>
<reference evidence="1" key="1">
    <citation type="submission" date="2019-08" db="EMBL/GenBank/DDBJ databases">
        <authorList>
            <person name="Kucharzyk K."/>
            <person name="Murdoch R.W."/>
            <person name="Higgins S."/>
            <person name="Loffler F."/>
        </authorList>
    </citation>
    <scope>NUCLEOTIDE SEQUENCE</scope>
</reference>
<organism evidence="1">
    <name type="scientific">bioreactor metagenome</name>
    <dbReference type="NCBI Taxonomy" id="1076179"/>
    <lineage>
        <taxon>unclassified sequences</taxon>
        <taxon>metagenomes</taxon>
        <taxon>ecological metagenomes</taxon>
    </lineage>
</organism>
<protein>
    <submittedName>
        <fullName evidence="1">Uncharacterized protein</fullName>
    </submittedName>
</protein>
<sequence length="138" mass="15754">MAHLGIGHANHGTNNLTRCKELTTIIAFFTHLEQQPFIYLAEREDVRITDIALFDIINLVENVQKILFCVHTCFFYTGHNLCNDLLSGIRIRDISEVFQMRYQVIINEGKVLAKSTLYKLFTLCAFFVSPVTPAVGIF</sequence>
<accession>A0A645IPX5</accession>
<dbReference type="AlphaFoldDB" id="A0A645IPX5"/>
<dbReference type="EMBL" id="VSSQ01120457">
    <property type="protein sequence ID" value="MPN53381.1"/>
    <property type="molecule type" value="Genomic_DNA"/>
</dbReference>
<evidence type="ECO:0000313" key="1">
    <source>
        <dbReference type="EMBL" id="MPN53381.1"/>
    </source>
</evidence>
<gene>
    <name evidence="1" type="ORF">SDC9_201045</name>
</gene>
<proteinExistence type="predicted"/>